<keyword evidence="3" id="KW-0645">Protease</keyword>
<keyword evidence="4" id="KW-0479">Metal-binding</keyword>
<evidence type="ECO:0000256" key="7">
    <source>
        <dbReference type="ARBA" id="ARBA00022997"/>
    </source>
</evidence>
<evidence type="ECO:0000256" key="8">
    <source>
        <dbReference type="ARBA" id="ARBA00023049"/>
    </source>
</evidence>
<evidence type="ECO:0000256" key="3">
    <source>
        <dbReference type="ARBA" id="ARBA00022670"/>
    </source>
</evidence>
<dbReference type="PANTHER" id="PTHR43808">
    <property type="entry name" value="ACETYLORNITHINE DEACETYLASE"/>
    <property type="match status" value="1"/>
</dbReference>
<dbReference type="Proteomes" id="UP000181728">
    <property type="component" value="Unassembled WGS sequence"/>
</dbReference>
<reference evidence="9 11" key="1">
    <citation type="journal article" date="2016" name="BMC Genomics">
        <title>Consensus pan-genome assembly of the specialised wine bacterium Oenococcus oeni.</title>
        <authorList>
            <person name="Sternes P.R."/>
            <person name="Borneman A.R."/>
        </authorList>
    </citation>
    <scope>NUCLEOTIDE SEQUENCE [LARGE SCALE GENOMIC DNA]</scope>
    <source>
        <strain evidence="9 11">AWRIB661</strain>
    </source>
</reference>
<reference evidence="10 12" key="2">
    <citation type="submission" date="2018-08" db="EMBL/GenBank/DDBJ databases">
        <authorList>
            <person name="Lorentzen P. G. S. M."/>
        </authorList>
    </citation>
    <scope>NUCLEOTIDE SEQUENCE [LARGE SCALE GENOMIC DNA]</scope>
    <source>
        <strain evidence="10 12">CRBO_1381</strain>
    </source>
</reference>
<dbReference type="InterPro" id="IPR010964">
    <property type="entry name" value="M20A_pepV-rel"/>
</dbReference>
<evidence type="ECO:0000313" key="11">
    <source>
        <dbReference type="Proteomes" id="UP000181728"/>
    </source>
</evidence>
<dbReference type="InterPro" id="IPR036264">
    <property type="entry name" value="Bact_exopeptidase_dim_dom"/>
</dbReference>
<dbReference type="GO" id="GO:0016805">
    <property type="term" value="F:dipeptidase activity"/>
    <property type="evidence" value="ECO:0007669"/>
    <property type="project" value="UniProtKB-KW"/>
</dbReference>
<evidence type="ECO:0000256" key="4">
    <source>
        <dbReference type="ARBA" id="ARBA00022723"/>
    </source>
</evidence>
<dbReference type="GO" id="GO:0008237">
    <property type="term" value="F:metallopeptidase activity"/>
    <property type="evidence" value="ECO:0007669"/>
    <property type="project" value="UniProtKB-KW"/>
</dbReference>
<proteinExistence type="inferred from homology"/>
<dbReference type="Gene3D" id="3.40.630.10">
    <property type="entry name" value="Zn peptidases"/>
    <property type="match status" value="1"/>
</dbReference>
<keyword evidence="6" id="KW-0862">Zinc</keyword>
<dbReference type="GO" id="GO:0008777">
    <property type="term" value="F:acetylornithine deacetylase activity"/>
    <property type="evidence" value="ECO:0007669"/>
    <property type="project" value="TreeGrafter"/>
</dbReference>
<dbReference type="Gene3D" id="3.30.70.360">
    <property type="match status" value="2"/>
</dbReference>
<dbReference type="EC" id="3.4.13.-" evidence="10"/>
<dbReference type="InterPro" id="IPR002933">
    <property type="entry name" value="Peptidase_M20"/>
</dbReference>
<evidence type="ECO:0000256" key="5">
    <source>
        <dbReference type="ARBA" id="ARBA00022801"/>
    </source>
</evidence>
<dbReference type="GO" id="GO:0008270">
    <property type="term" value="F:zinc ion binding"/>
    <property type="evidence" value="ECO:0007669"/>
    <property type="project" value="InterPro"/>
</dbReference>
<dbReference type="PANTHER" id="PTHR43808:SF31">
    <property type="entry name" value="N-ACETYL-L-CITRULLINE DEACETYLASE"/>
    <property type="match status" value="1"/>
</dbReference>
<dbReference type="InterPro" id="IPR050072">
    <property type="entry name" value="Peptidase_M20A"/>
</dbReference>
<evidence type="ECO:0000256" key="6">
    <source>
        <dbReference type="ARBA" id="ARBA00022833"/>
    </source>
</evidence>
<evidence type="ECO:0000256" key="1">
    <source>
        <dbReference type="ARBA" id="ARBA00001947"/>
    </source>
</evidence>
<dbReference type="NCBIfam" id="NF005591">
    <property type="entry name" value="PRK07318.1"/>
    <property type="match status" value="1"/>
</dbReference>
<dbReference type="EMBL" id="LR031358">
    <property type="protein sequence ID" value="VDB97918.1"/>
    <property type="molecule type" value="Genomic_DNA"/>
</dbReference>
<dbReference type="EMBL" id="MLOK01000036">
    <property type="protein sequence ID" value="OIM21354.1"/>
    <property type="molecule type" value="Genomic_DNA"/>
</dbReference>
<dbReference type="CDD" id="cd03888">
    <property type="entry name" value="M20_PepV"/>
    <property type="match status" value="1"/>
</dbReference>
<comment type="cofactor">
    <cofactor evidence="1">
        <name>Zn(2+)</name>
        <dbReference type="ChEBI" id="CHEBI:29105"/>
    </cofactor>
</comment>
<dbReference type="GO" id="GO:0006526">
    <property type="term" value="P:L-arginine biosynthetic process"/>
    <property type="evidence" value="ECO:0007669"/>
    <property type="project" value="TreeGrafter"/>
</dbReference>
<dbReference type="RefSeq" id="WP_032818765.1">
    <property type="nucleotide sequence ID" value="NZ_LR031358.1"/>
</dbReference>
<dbReference type="GO" id="GO:0006508">
    <property type="term" value="P:proteolysis"/>
    <property type="evidence" value="ECO:0007669"/>
    <property type="project" value="UniProtKB-KW"/>
</dbReference>
<keyword evidence="5 10" id="KW-0378">Hydrolase</keyword>
<protein>
    <submittedName>
        <fullName evidence="10">Beta-Ala-Xaa dipeptidase</fullName>
        <ecNumber evidence="10">3.4.13.-</ecNumber>
    </submittedName>
    <submittedName>
        <fullName evidence="9">Dipeptidase PepV</fullName>
    </submittedName>
</protein>
<keyword evidence="8" id="KW-0482">Metalloprotease</keyword>
<dbReference type="SUPFAM" id="SSF53187">
    <property type="entry name" value="Zn-dependent exopeptidases"/>
    <property type="match status" value="1"/>
</dbReference>
<dbReference type="PROSITE" id="PS00759">
    <property type="entry name" value="ARGE_DAPE_CPG2_2"/>
    <property type="match status" value="1"/>
</dbReference>
<keyword evidence="7 10" id="KW-0224">Dipeptidase</keyword>
<dbReference type="SUPFAM" id="SSF55031">
    <property type="entry name" value="Bacterial exopeptidase dimerisation domain"/>
    <property type="match status" value="1"/>
</dbReference>
<sequence>MTIDWKSESSKVQKQLLKDLKSLVAVKSVRDDLNSSDDAPLGPGPRDGLYKFSEMTGRDKFQLKILKNVVGYLEYAPKGADDQYVAILAHIDVMPAGDGWETDPFKAVERSGKIFGRGTADDKGPGLAAYYGLKIVRDLNLPLKHRVRFILGSDEENDWTGVNYYFKNQPQPLLGFSPDADFPIINGEKGLAQYELHFAGRNSGRLKLLNFQSGYRTNMVPGKAVAIIQGNDLDTFIGEFKNYLSGKTVLSGTASLEKDRLTITLEGKQAHGAWPEQGKNAGTYLAEFLKDFAFSENAKDFLNYLGTVAHQDPKGEKLGIASTDKVMGNLSMNVGIMHFIDQEDSFINLNIRFPKSTNNKQILEGLNSSKPKAMKEPFVNKGFVQEPHYVAPDDPLVRTLLDIYQKQTGEAAYDKVIGGGTFGRLMKRGVGYGALFPDAEATMHQANENFRIADLERATSIYAQAIYEIANLD</sequence>
<dbReference type="NCBIfam" id="TIGR01887">
    <property type="entry name" value="dipeptidaselike"/>
    <property type="match status" value="1"/>
</dbReference>
<evidence type="ECO:0000313" key="9">
    <source>
        <dbReference type="EMBL" id="OIM21354.1"/>
    </source>
</evidence>
<evidence type="ECO:0000313" key="10">
    <source>
        <dbReference type="EMBL" id="VDB97918.1"/>
    </source>
</evidence>
<gene>
    <name evidence="10" type="primary">pepV</name>
    <name evidence="9" type="ORF">ATX59_04040</name>
    <name evidence="10" type="ORF">OENI_0811</name>
</gene>
<dbReference type="AlphaFoldDB" id="A0A6N4A6W2"/>
<organism evidence="9 11">
    <name type="scientific">Oenococcus oeni</name>
    <name type="common">Leuconostoc oenos</name>
    <dbReference type="NCBI Taxonomy" id="1247"/>
    <lineage>
        <taxon>Bacteria</taxon>
        <taxon>Bacillati</taxon>
        <taxon>Bacillota</taxon>
        <taxon>Bacilli</taxon>
        <taxon>Lactobacillales</taxon>
        <taxon>Lactobacillaceae</taxon>
        <taxon>Oenococcus</taxon>
    </lineage>
</organism>
<dbReference type="Pfam" id="PF01546">
    <property type="entry name" value="Peptidase_M20"/>
    <property type="match status" value="1"/>
</dbReference>
<dbReference type="InterPro" id="IPR001261">
    <property type="entry name" value="ArgE/DapE_CS"/>
</dbReference>
<comment type="similarity">
    <text evidence="2">Belongs to the peptidase M20A family.</text>
</comment>
<accession>A0A6N4A6W2</accession>
<dbReference type="Proteomes" id="UP000294726">
    <property type="component" value="Chromosome"/>
</dbReference>
<evidence type="ECO:0000256" key="2">
    <source>
        <dbReference type="ARBA" id="ARBA00006247"/>
    </source>
</evidence>
<evidence type="ECO:0000313" key="12">
    <source>
        <dbReference type="Proteomes" id="UP000294726"/>
    </source>
</evidence>
<name>A0A6N4A6W2_OENOE</name>